<proteinExistence type="predicted"/>
<evidence type="ECO:0000313" key="1">
    <source>
        <dbReference type="EMBL" id="KRX31537.1"/>
    </source>
</evidence>
<accession>A0A0V0SXS6</accession>
<keyword evidence="2" id="KW-1185">Reference proteome</keyword>
<evidence type="ECO:0000313" key="2">
    <source>
        <dbReference type="Proteomes" id="UP000055048"/>
    </source>
</evidence>
<organism evidence="1 2">
    <name type="scientific">Trichinella murrelli</name>
    <dbReference type="NCBI Taxonomy" id="144512"/>
    <lineage>
        <taxon>Eukaryota</taxon>
        <taxon>Metazoa</taxon>
        <taxon>Ecdysozoa</taxon>
        <taxon>Nematoda</taxon>
        <taxon>Enoplea</taxon>
        <taxon>Dorylaimia</taxon>
        <taxon>Trichinellida</taxon>
        <taxon>Trichinellidae</taxon>
        <taxon>Trichinella</taxon>
    </lineage>
</organism>
<dbReference type="AlphaFoldDB" id="A0A0V0SXS6"/>
<dbReference type="EMBL" id="JYDJ01001715">
    <property type="protein sequence ID" value="KRX31537.1"/>
    <property type="molecule type" value="Genomic_DNA"/>
</dbReference>
<gene>
    <name evidence="1" type="ORF">T05_16302</name>
</gene>
<dbReference type="Proteomes" id="UP000055048">
    <property type="component" value="Unassembled WGS sequence"/>
</dbReference>
<protein>
    <submittedName>
        <fullName evidence="1">Uncharacterized protein</fullName>
    </submittedName>
</protein>
<name>A0A0V0SXS6_9BILA</name>
<sequence>MKIDTLGLNGSASSSRLSDSWPMARLVLCYFS</sequence>
<comment type="caution">
    <text evidence="1">The sequence shown here is derived from an EMBL/GenBank/DDBJ whole genome shotgun (WGS) entry which is preliminary data.</text>
</comment>
<reference evidence="1 2" key="1">
    <citation type="submission" date="2015-01" db="EMBL/GenBank/DDBJ databases">
        <title>Evolution of Trichinella species and genotypes.</title>
        <authorList>
            <person name="Korhonen P.K."/>
            <person name="Edoardo P."/>
            <person name="Giuseppe L.R."/>
            <person name="Gasser R.B."/>
        </authorList>
    </citation>
    <scope>NUCLEOTIDE SEQUENCE [LARGE SCALE GENOMIC DNA]</scope>
    <source>
        <strain evidence="1">ISS417</strain>
    </source>
</reference>